<dbReference type="AlphaFoldDB" id="A0AA43QQC8"/>
<evidence type="ECO:0000313" key="3">
    <source>
        <dbReference type="Proteomes" id="UP001161017"/>
    </source>
</evidence>
<reference evidence="2" key="1">
    <citation type="journal article" date="2023" name="Genome Biol. Evol.">
        <title>First Whole Genome Sequence and Flow Cytometry Genome Size Data for the Lichen-Forming Fungus Ramalina farinacea (Ascomycota).</title>
        <authorList>
            <person name="Llewellyn T."/>
            <person name="Mian S."/>
            <person name="Hill R."/>
            <person name="Leitch I.J."/>
            <person name="Gaya E."/>
        </authorList>
    </citation>
    <scope>NUCLEOTIDE SEQUENCE</scope>
    <source>
        <strain evidence="2">LIQ254RAFAR</strain>
    </source>
</reference>
<feature type="compositionally biased region" description="Polar residues" evidence="1">
    <location>
        <begin position="124"/>
        <end position="137"/>
    </location>
</feature>
<organism evidence="2 3">
    <name type="scientific">Ramalina farinacea</name>
    <dbReference type="NCBI Taxonomy" id="258253"/>
    <lineage>
        <taxon>Eukaryota</taxon>
        <taxon>Fungi</taxon>
        <taxon>Dikarya</taxon>
        <taxon>Ascomycota</taxon>
        <taxon>Pezizomycotina</taxon>
        <taxon>Lecanoromycetes</taxon>
        <taxon>OSLEUM clade</taxon>
        <taxon>Lecanoromycetidae</taxon>
        <taxon>Lecanorales</taxon>
        <taxon>Lecanorineae</taxon>
        <taxon>Ramalinaceae</taxon>
        <taxon>Ramalina</taxon>
    </lineage>
</organism>
<keyword evidence="3" id="KW-1185">Reference proteome</keyword>
<evidence type="ECO:0000313" key="2">
    <source>
        <dbReference type="EMBL" id="MDI1490716.1"/>
    </source>
</evidence>
<comment type="caution">
    <text evidence="2">The sequence shown here is derived from an EMBL/GenBank/DDBJ whole genome shotgun (WGS) entry which is preliminary data.</text>
</comment>
<feature type="compositionally biased region" description="Acidic residues" evidence="1">
    <location>
        <begin position="162"/>
        <end position="171"/>
    </location>
</feature>
<dbReference type="Proteomes" id="UP001161017">
    <property type="component" value="Unassembled WGS sequence"/>
</dbReference>
<protein>
    <submittedName>
        <fullName evidence="2">Uncharacterized protein</fullName>
    </submittedName>
</protein>
<feature type="region of interest" description="Disordered" evidence="1">
    <location>
        <begin position="120"/>
        <end position="252"/>
    </location>
</feature>
<name>A0AA43QQC8_9LECA</name>
<feature type="compositionally biased region" description="Polar residues" evidence="1">
    <location>
        <begin position="86"/>
        <end position="99"/>
    </location>
</feature>
<accession>A0AA43QQC8</accession>
<feature type="compositionally biased region" description="Basic residues" evidence="1">
    <location>
        <begin position="217"/>
        <end position="227"/>
    </location>
</feature>
<proteinExistence type="predicted"/>
<feature type="compositionally biased region" description="Polar residues" evidence="1">
    <location>
        <begin position="146"/>
        <end position="156"/>
    </location>
</feature>
<sequence length="252" mass="27347">MNRIRNTFKKPPTTNGLGPVQDENAHPLSGTDTNSLHSSYAGSRASSSLSIKKKEEPAEYKLSVVNGGVYLPPSPPEKKSYWPKSPMSSRTNSHRSMLNENEPFSISRESFESYRRSFDISARSPVNPNEASITPRQSLDAKATGTPKSRLSSSQFERPAPTEEELFEDVGLDGSAKPADAAKQPANKKKGIFSRFGENQPEPPASGEAPRPTSSHRGFHLPGRKRGQSGQGAELGNIDRLGTQEGDDGVVK</sequence>
<feature type="compositionally biased region" description="Low complexity" evidence="1">
    <location>
        <begin position="35"/>
        <end position="50"/>
    </location>
</feature>
<evidence type="ECO:0000256" key="1">
    <source>
        <dbReference type="SAM" id="MobiDB-lite"/>
    </source>
</evidence>
<gene>
    <name evidence="2" type="ORF">OHK93_001920</name>
</gene>
<dbReference type="EMBL" id="JAPUFD010000012">
    <property type="protein sequence ID" value="MDI1490716.1"/>
    <property type="molecule type" value="Genomic_DNA"/>
</dbReference>
<feature type="region of interest" description="Disordered" evidence="1">
    <location>
        <begin position="1"/>
        <end position="106"/>
    </location>
</feature>